<proteinExistence type="predicted"/>
<dbReference type="EMBL" id="QPIZ01000031">
    <property type="protein sequence ID" value="RCW29107.1"/>
    <property type="molecule type" value="Genomic_DNA"/>
</dbReference>
<keyword evidence="2" id="KW-1185">Reference proteome</keyword>
<gene>
    <name evidence="1" type="ORF">DFO77_1318</name>
</gene>
<dbReference type="Proteomes" id="UP000252733">
    <property type="component" value="Unassembled WGS sequence"/>
</dbReference>
<protein>
    <submittedName>
        <fullName evidence="1">Uncharacterized protein</fullName>
    </submittedName>
</protein>
<evidence type="ECO:0000313" key="2">
    <source>
        <dbReference type="Proteomes" id="UP000252733"/>
    </source>
</evidence>
<comment type="caution">
    <text evidence="1">The sequence shown here is derived from an EMBL/GenBank/DDBJ whole genome shotgun (WGS) entry which is preliminary data.</text>
</comment>
<sequence>MIINDYLKPWASLGMGDTKQNDIFISLNITNRRATVEWYSWCRFQYCLSQ</sequence>
<name>A0A368UK85_9BACT</name>
<reference evidence="1 2" key="1">
    <citation type="submission" date="2018-07" db="EMBL/GenBank/DDBJ databases">
        <title>Freshwater and sediment microbial communities from various areas in North America, analyzing microbe dynamics in response to fracking.</title>
        <authorList>
            <person name="Lamendella R."/>
        </authorList>
    </citation>
    <scope>NUCLEOTIDE SEQUENCE [LARGE SCALE GENOMIC DNA]</scope>
    <source>
        <strain evidence="1 2">160A</strain>
    </source>
</reference>
<organism evidence="1 2">
    <name type="scientific">Marinilabilia salmonicolor</name>
    <dbReference type="NCBI Taxonomy" id="989"/>
    <lineage>
        <taxon>Bacteria</taxon>
        <taxon>Pseudomonadati</taxon>
        <taxon>Bacteroidota</taxon>
        <taxon>Bacteroidia</taxon>
        <taxon>Marinilabiliales</taxon>
        <taxon>Marinilabiliaceae</taxon>
        <taxon>Marinilabilia</taxon>
    </lineage>
</organism>
<dbReference type="AlphaFoldDB" id="A0A368UK85"/>
<evidence type="ECO:0000313" key="1">
    <source>
        <dbReference type="EMBL" id="RCW29107.1"/>
    </source>
</evidence>
<accession>A0A368UK85</accession>